<comment type="caution">
    <text evidence="2">The sequence shown here is derived from an EMBL/GenBank/DDBJ whole genome shotgun (WGS) entry which is preliminary data.</text>
</comment>
<protein>
    <recommendedName>
        <fullName evidence="4">WG repeat-containing protein</fullName>
    </recommendedName>
</protein>
<evidence type="ECO:0000313" key="2">
    <source>
        <dbReference type="EMBL" id="PNP95609.1"/>
    </source>
</evidence>
<keyword evidence="1" id="KW-0732">Signal</keyword>
<accession>A0A2K0XM43</accession>
<evidence type="ECO:0000256" key="1">
    <source>
        <dbReference type="SAM" id="SignalP"/>
    </source>
</evidence>
<dbReference type="AlphaFoldDB" id="A0A2K0XM43"/>
<reference evidence="2 3" key="1">
    <citation type="submission" date="2017-03" db="EMBL/GenBank/DDBJ databases">
        <authorList>
            <person name="Afonso C.L."/>
            <person name="Miller P.J."/>
            <person name="Scott M.A."/>
            <person name="Spackman E."/>
            <person name="Goraichik I."/>
            <person name="Dimitrov K.M."/>
            <person name="Suarez D.L."/>
            <person name="Swayne D.E."/>
        </authorList>
    </citation>
    <scope>NUCLEOTIDE SEQUENCE [LARGE SCALE GENOMIC DNA]</scope>
    <source>
        <strain evidence="2 3">DNF00076</strain>
    </source>
</reference>
<name>A0A2K0XM43_9BACT</name>
<dbReference type="InterPro" id="IPR032774">
    <property type="entry name" value="WG_beta_rep"/>
</dbReference>
<dbReference type="Pfam" id="PF14903">
    <property type="entry name" value="WG_beta_rep"/>
    <property type="match status" value="2"/>
</dbReference>
<evidence type="ECO:0008006" key="4">
    <source>
        <dbReference type="Google" id="ProtNLM"/>
    </source>
</evidence>
<organism evidence="2 3">
    <name type="scientific">Hoylesella timonensis</name>
    <dbReference type="NCBI Taxonomy" id="386414"/>
    <lineage>
        <taxon>Bacteria</taxon>
        <taxon>Pseudomonadati</taxon>
        <taxon>Bacteroidota</taxon>
        <taxon>Bacteroidia</taxon>
        <taxon>Bacteroidales</taxon>
        <taxon>Prevotellaceae</taxon>
        <taxon>Hoylesella</taxon>
    </lineage>
</organism>
<gene>
    <name evidence="2" type="ORF">BFS16_04415</name>
</gene>
<dbReference type="PROSITE" id="PS51257">
    <property type="entry name" value="PROKAR_LIPOPROTEIN"/>
    <property type="match status" value="1"/>
</dbReference>
<dbReference type="Proteomes" id="UP000236634">
    <property type="component" value="Unassembled WGS sequence"/>
</dbReference>
<evidence type="ECO:0000313" key="3">
    <source>
        <dbReference type="Proteomes" id="UP000236634"/>
    </source>
</evidence>
<proteinExistence type="predicted"/>
<feature type="signal peptide" evidence="1">
    <location>
        <begin position="1"/>
        <end position="23"/>
    </location>
</feature>
<dbReference type="EMBL" id="NBAX01000003">
    <property type="protein sequence ID" value="PNP95609.1"/>
    <property type="molecule type" value="Genomic_DNA"/>
</dbReference>
<dbReference type="PANTHER" id="PTHR37841">
    <property type="entry name" value="GLR2918 PROTEIN"/>
    <property type="match status" value="1"/>
</dbReference>
<feature type="chain" id="PRO_5014380698" description="WG repeat-containing protein" evidence="1">
    <location>
        <begin position="24"/>
        <end position="217"/>
    </location>
</feature>
<dbReference type="PANTHER" id="PTHR37841:SF1">
    <property type="entry name" value="DUF3298 DOMAIN-CONTAINING PROTEIN"/>
    <property type="match status" value="1"/>
</dbReference>
<sequence>MNNLKLLILALSCSLVLSCSSTKDVKDMYLVLKVDTTARYEQYAYVNQDGQTVVPYNRYLLCYTDTIRTIGFVFKPNVGCVAINNKGKELFNVFMANNGNDYPKDGLFRILDKSGTKMGVANMKGKVIVKPKYDAIFPYYEGLAAVAVGCKTVRPQDDPEHEYVVGGKWGFIDKQGHEIIPLKYDSIANHRRFKNGKALVLKDEKFFQIDYKGRTLK</sequence>